<gene>
    <name evidence="3" type="ORF">JXQ802_LOCUS10926</name>
</gene>
<dbReference type="InterPro" id="IPR032675">
    <property type="entry name" value="LRR_dom_sf"/>
</dbReference>
<dbReference type="AlphaFoldDB" id="A0A814C028"/>
<dbReference type="Gene3D" id="3.80.10.10">
    <property type="entry name" value="Ribonuclease Inhibitor"/>
    <property type="match status" value="1"/>
</dbReference>
<dbReference type="PROSITE" id="PS50181">
    <property type="entry name" value="FBOX"/>
    <property type="match status" value="1"/>
</dbReference>
<keyword evidence="1" id="KW-0812">Transmembrane</keyword>
<evidence type="ECO:0000259" key="2">
    <source>
        <dbReference type="PROSITE" id="PS50181"/>
    </source>
</evidence>
<protein>
    <recommendedName>
        <fullName evidence="2">F-box domain-containing protein</fullName>
    </recommendedName>
</protein>
<feature type="transmembrane region" description="Helical" evidence="1">
    <location>
        <begin position="95"/>
        <end position="121"/>
    </location>
</feature>
<dbReference type="InterPro" id="IPR001810">
    <property type="entry name" value="F-box_dom"/>
</dbReference>
<comment type="caution">
    <text evidence="3">The sequence shown here is derived from an EMBL/GenBank/DDBJ whole genome shotgun (WGS) entry which is preliminary data.</text>
</comment>
<evidence type="ECO:0000256" key="1">
    <source>
        <dbReference type="SAM" id="Phobius"/>
    </source>
</evidence>
<keyword evidence="4" id="KW-1185">Reference proteome</keyword>
<accession>A0A814C028</accession>
<dbReference type="EMBL" id="CAJNOL010000212">
    <property type="protein sequence ID" value="CAF0936433.1"/>
    <property type="molecule type" value="Genomic_DNA"/>
</dbReference>
<keyword evidence="1" id="KW-0472">Membrane</keyword>
<dbReference type="Proteomes" id="UP000663870">
    <property type="component" value="Unassembled WGS sequence"/>
</dbReference>
<feature type="domain" description="F-box" evidence="2">
    <location>
        <begin position="20"/>
        <end position="67"/>
    </location>
</feature>
<proteinExistence type="predicted"/>
<evidence type="ECO:0000313" key="3">
    <source>
        <dbReference type="EMBL" id="CAF0936433.1"/>
    </source>
</evidence>
<organism evidence="3 4">
    <name type="scientific">Rotaria sordida</name>
    <dbReference type="NCBI Taxonomy" id="392033"/>
    <lineage>
        <taxon>Eukaryota</taxon>
        <taxon>Metazoa</taxon>
        <taxon>Spiralia</taxon>
        <taxon>Gnathifera</taxon>
        <taxon>Rotifera</taxon>
        <taxon>Eurotatoria</taxon>
        <taxon>Bdelloidea</taxon>
        <taxon>Philodinida</taxon>
        <taxon>Philodinidae</taxon>
        <taxon>Rotaria</taxon>
    </lineage>
</organism>
<keyword evidence="1" id="KW-1133">Transmembrane helix</keyword>
<name>A0A814C028_9BILA</name>
<evidence type="ECO:0000313" key="4">
    <source>
        <dbReference type="Proteomes" id="UP000663870"/>
    </source>
</evidence>
<reference evidence="3" key="1">
    <citation type="submission" date="2021-02" db="EMBL/GenBank/DDBJ databases">
        <authorList>
            <person name="Nowell W R."/>
        </authorList>
    </citation>
    <scope>NUCLEOTIDE SEQUENCE</scope>
</reference>
<dbReference type="Pfam" id="PF00646">
    <property type="entry name" value="F-box"/>
    <property type="match status" value="1"/>
</dbReference>
<dbReference type="SUPFAM" id="SSF52058">
    <property type="entry name" value="L domain-like"/>
    <property type="match status" value="1"/>
</dbReference>
<sequence length="364" mass="43652">MGSKKSKQQIYSIHDEIQNSICFEDLSNELIYELFDYLSFHDIIFSFDKLNKRFQNLIDNYSHYVNLQQHTDDNILSLPKHIHSLKINARYQLQFINFSNIFLLHYLILSNVSIFDLFHIFNTLSLKNLEYIYLGACPDYHRYQHEKLAEIQQKILLLGELKLKKCVFRMKLFVNINQLPMNLFSLEYLRIDGCENILIVNNLLNHMPNLKSLHVSILQSFKTNNNKDQYMKENNRNNSLINLIIRIHDLNSLEELISLFIQNCSNLKNLIIYLNPIRENYSDHDMYDIRVINLPQYITTIINQLLPQLTNFHLRQRILSKNFDFLNRPYYFSPYVKEIPYSLKHRSYRMFIAQHLATLWKNTT</sequence>